<organism evidence="6 7">
    <name type="scientific">Hapsidospora chrysogenum (strain ATCC 11550 / CBS 779.69 / DSM 880 / IAM 14645 / JCM 23072 / IMI 49137)</name>
    <name type="common">Acremonium chrysogenum</name>
    <dbReference type="NCBI Taxonomy" id="857340"/>
    <lineage>
        <taxon>Eukaryota</taxon>
        <taxon>Fungi</taxon>
        <taxon>Dikarya</taxon>
        <taxon>Ascomycota</taxon>
        <taxon>Pezizomycotina</taxon>
        <taxon>Sordariomycetes</taxon>
        <taxon>Hypocreomycetidae</taxon>
        <taxon>Hypocreales</taxon>
        <taxon>Bionectriaceae</taxon>
        <taxon>Hapsidospora</taxon>
    </lineage>
</organism>
<reference evidence="7" key="1">
    <citation type="journal article" date="2014" name="Genome Announc.">
        <title>Genome sequence and annotation of Acremonium chrysogenum, producer of the beta-lactam antibiotic cephalosporin C.</title>
        <authorList>
            <person name="Terfehr D."/>
            <person name="Dahlmann T.A."/>
            <person name="Specht T."/>
            <person name="Zadra I."/>
            <person name="Kuernsteiner H."/>
            <person name="Kueck U."/>
        </authorList>
    </citation>
    <scope>NUCLEOTIDE SEQUENCE [LARGE SCALE GENOMIC DNA]</scope>
    <source>
        <strain evidence="7">ATCC 11550 / CBS 779.69 / DSM 880 / IAM 14645 / JCM 23072 / IMI 49137</strain>
    </source>
</reference>
<gene>
    <name evidence="6" type="ORF">ACRE_029520</name>
</gene>
<dbReference type="HOGENOM" id="CLU_023630_1_0_1"/>
<dbReference type="GO" id="GO:0070008">
    <property type="term" value="F:serine-type exopeptidase activity"/>
    <property type="evidence" value="ECO:0007669"/>
    <property type="project" value="InterPro"/>
</dbReference>
<proteinExistence type="inferred from homology"/>
<dbReference type="AlphaFoldDB" id="A0A086TA56"/>
<evidence type="ECO:0000256" key="2">
    <source>
        <dbReference type="ARBA" id="ARBA00022670"/>
    </source>
</evidence>
<keyword evidence="5" id="KW-0325">Glycoprotein</keyword>
<comment type="caution">
    <text evidence="6">The sequence shown here is derived from an EMBL/GenBank/DDBJ whole genome shotgun (WGS) entry which is preliminary data.</text>
</comment>
<keyword evidence="7" id="KW-1185">Reference proteome</keyword>
<dbReference type="EMBL" id="JPKY01000021">
    <property type="protein sequence ID" value="KFH46238.1"/>
    <property type="molecule type" value="Genomic_DNA"/>
</dbReference>
<dbReference type="Gene3D" id="3.40.50.1820">
    <property type="entry name" value="alpha/beta hydrolase"/>
    <property type="match status" value="2"/>
</dbReference>
<dbReference type="GO" id="GO:0006508">
    <property type="term" value="P:proteolysis"/>
    <property type="evidence" value="ECO:0007669"/>
    <property type="project" value="UniProtKB-KW"/>
</dbReference>
<dbReference type="InterPro" id="IPR029058">
    <property type="entry name" value="AB_hydrolase_fold"/>
</dbReference>
<protein>
    <submittedName>
        <fullName evidence="6">Putative serine protease K12H4-like protein</fullName>
    </submittedName>
</protein>
<evidence type="ECO:0000256" key="4">
    <source>
        <dbReference type="ARBA" id="ARBA00022801"/>
    </source>
</evidence>
<dbReference type="InterPro" id="IPR008758">
    <property type="entry name" value="Peptidase_S28"/>
</dbReference>
<sequence length="577" mass="64752">MLRDGKAITMRALVTIGVIFSGLASATFRRGHGLQIGPYDETAARLSSSHNGNGTTGWGTFEQLIDHSDPSLGTFSQRYWYGTEYWKGPGSPIIFVNPGEQSGEGFNKSYTTLQRLPGLFAKETGGAVVIMEHRYWGGSSPFEELTTENMQYLTLDNSIMDNVYFAKNFKPPFDPSGRSSPDKAPWVFSGGSYPGALAGWLAALEPGTFWAYHGTSGVVEGIRDFWQYFQPVLEATPQNCSSDLNNVIDYIDDVLLNGEADQKQKLKDRFMLGDLEDADFASALEKGPWSWQSTQFFSESELGYNEYYQFCDYIENVWPNSTKSAPGPEGVGKEKALEGYAKWVREILLPGHCEEAGYDDWQGKYNTACFANLNATNVAYKDLTPGNWVNRQWNWMLCNEPYVCPTPSSLQLHTSGLRLLIPDDSFGWWQNGAPKDRPTIVSRLADVDYWESQCALFFPEGGYGLDRNKTVAQLNARTGGWDVTNTTRLMYANGQYDPWRDATVSSIFRPGGPLEGTEELPVRMIPGGMHCSDFYGQNWEVNDEVKSIAYEQAENIKQWVDEFYKEKGLHRPSAFGR</sequence>
<keyword evidence="2 6" id="KW-0645">Protease</keyword>
<dbReference type="SUPFAM" id="SSF53474">
    <property type="entry name" value="alpha/beta-Hydrolases"/>
    <property type="match status" value="1"/>
</dbReference>
<dbReference type="OrthoDB" id="1735038at2759"/>
<evidence type="ECO:0000256" key="3">
    <source>
        <dbReference type="ARBA" id="ARBA00022729"/>
    </source>
</evidence>
<keyword evidence="3" id="KW-0732">Signal</keyword>
<accession>A0A086TA56</accession>
<dbReference type="PANTHER" id="PTHR11010:SF23">
    <property type="entry name" value="SERINE PEPTIDASE"/>
    <property type="match status" value="1"/>
</dbReference>
<evidence type="ECO:0000256" key="1">
    <source>
        <dbReference type="ARBA" id="ARBA00011079"/>
    </source>
</evidence>
<dbReference type="Proteomes" id="UP000029964">
    <property type="component" value="Unassembled WGS sequence"/>
</dbReference>
<comment type="similarity">
    <text evidence="1">Belongs to the peptidase S28 family.</text>
</comment>
<keyword evidence="4" id="KW-0378">Hydrolase</keyword>
<dbReference type="PANTHER" id="PTHR11010">
    <property type="entry name" value="PROTEASE S28 PRO-X CARBOXYPEPTIDASE-RELATED"/>
    <property type="match status" value="1"/>
</dbReference>
<evidence type="ECO:0000256" key="5">
    <source>
        <dbReference type="ARBA" id="ARBA00023180"/>
    </source>
</evidence>
<evidence type="ECO:0000313" key="6">
    <source>
        <dbReference type="EMBL" id="KFH46238.1"/>
    </source>
</evidence>
<evidence type="ECO:0000313" key="7">
    <source>
        <dbReference type="Proteomes" id="UP000029964"/>
    </source>
</evidence>
<dbReference type="GO" id="GO:0008239">
    <property type="term" value="F:dipeptidyl-peptidase activity"/>
    <property type="evidence" value="ECO:0007669"/>
    <property type="project" value="TreeGrafter"/>
</dbReference>
<dbReference type="FunFam" id="3.40.50.1820:FF:000165">
    <property type="entry name" value="Serine peptidase, putative"/>
    <property type="match status" value="1"/>
</dbReference>
<name>A0A086TA56_HAPC1</name>
<dbReference type="Pfam" id="PF05577">
    <property type="entry name" value="Peptidase_S28"/>
    <property type="match status" value="1"/>
</dbReference>